<accession>A0AAV6R4P0</accession>
<feature type="compositionally biased region" description="Low complexity" evidence="1">
    <location>
        <begin position="28"/>
        <end position="46"/>
    </location>
</feature>
<dbReference type="Proteomes" id="UP000693946">
    <property type="component" value="Linkage Group LG20"/>
</dbReference>
<gene>
    <name evidence="3" type="ORF">JOB18_008713</name>
</gene>
<dbReference type="Pfam" id="PF20499">
    <property type="entry name" value="DUF6729"/>
    <property type="match status" value="1"/>
</dbReference>
<dbReference type="AlphaFoldDB" id="A0AAV6R4P0"/>
<feature type="domain" description="DUF6729" evidence="2">
    <location>
        <begin position="90"/>
        <end position="314"/>
    </location>
</feature>
<dbReference type="PANTHER" id="PTHR24401:SF29">
    <property type="entry name" value="SI:CH211-243P7.3-RELATED"/>
    <property type="match status" value="1"/>
</dbReference>
<evidence type="ECO:0000313" key="4">
    <source>
        <dbReference type="Proteomes" id="UP000693946"/>
    </source>
</evidence>
<reference evidence="3 4" key="1">
    <citation type="journal article" date="2021" name="Sci. Rep.">
        <title>Chromosome anchoring in Senegalese sole (Solea senegalensis) reveals sex-associated markers and genome rearrangements in flatfish.</title>
        <authorList>
            <person name="Guerrero-Cozar I."/>
            <person name="Gomez-Garrido J."/>
            <person name="Berbel C."/>
            <person name="Martinez-Blanch J.F."/>
            <person name="Alioto T."/>
            <person name="Claros M.G."/>
            <person name="Gagnaire P.A."/>
            <person name="Manchado M."/>
        </authorList>
    </citation>
    <scope>NUCLEOTIDE SEQUENCE [LARGE SCALE GENOMIC DNA]</scope>
    <source>
        <strain evidence="3">Sse05_10M</strain>
    </source>
</reference>
<keyword evidence="4" id="KW-1185">Reference proteome</keyword>
<feature type="compositionally biased region" description="Polar residues" evidence="1">
    <location>
        <begin position="47"/>
        <end position="67"/>
    </location>
</feature>
<name>A0AAV6R4P0_SOLSE</name>
<sequence>MMDAFQKYVLARDKQSEPAHGLPQPGTSSSDPSDAELLAAAAEVDSPSTSRDTPTAVVPSSSLSSEQGPGPGLMAPQKPASGKELLPVSWRQTLPEEQQEWVGRALFQREPSSGKVVLTSPLKLWWHPPGARPLYTQPPANAHAFFQHPFFLWMPYRMWAYRLKCPADGRKLMDAGLYKTVRRVLDRSGWYFMATECLECPACHKKIVSWSRDILDQLDVAHREQFPAVLTYKLSCDKAVIGLLKERTLGNGVARLRASLVELHTSEWMARSVQYLSVLRKLRAPGAEPKEVSIPDLVKVPGLAWFSCVYVLDAMTRLDNTKARVTSIFGDILKMGSTKKITKKLAGTAADSAAWMTNVGNEYGQVLVSVLTAAEGDRLANMAAGLMRRYQEAGKAPPKVMYVDQDCCTTVGTSSVHHMFHEWHELVVRLDVGQLMRRFARGVTTNSHQLYSLFMARLSFAVFEWDTGDVTRLREAKQSVEGEDTHIKLSAMELARHCRRRTRGAAETERLLREVLDAFWDMTDTMGVPLIDRARMEEIWSAQRRHLDCIQDPEGVELYTKTGELTKGGVRLPVYRCARGSTSLESFHLHQCRFIPGTSASDVHFQVYLLEGLVRWNEDRGRAAVEGGQRSALRCYRAQLQHAFNQLAQEVKGLKPVDDYTQPRAYTGTERQSVCCFCLIAFAHVCLCVSLTRSLQGNSWGWSICTPRRALCCSSVPTLRKGATTTRTAH</sequence>
<protein>
    <recommendedName>
        <fullName evidence="2">DUF6729 domain-containing protein</fullName>
    </recommendedName>
</protein>
<feature type="region of interest" description="Disordered" evidence="1">
    <location>
        <begin position="1"/>
        <end position="82"/>
    </location>
</feature>
<dbReference type="InterPro" id="IPR046616">
    <property type="entry name" value="DUF6729"/>
</dbReference>
<dbReference type="PANTHER" id="PTHR24401">
    <property type="entry name" value="SI:CH211-243P7.3-RELATED"/>
    <property type="match status" value="1"/>
</dbReference>
<evidence type="ECO:0000313" key="3">
    <source>
        <dbReference type="EMBL" id="KAG7500103.1"/>
    </source>
</evidence>
<organism evidence="3 4">
    <name type="scientific">Solea senegalensis</name>
    <name type="common">Senegalese sole</name>
    <dbReference type="NCBI Taxonomy" id="28829"/>
    <lineage>
        <taxon>Eukaryota</taxon>
        <taxon>Metazoa</taxon>
        <taxon>Chordata</taxon>
        <taxon>Craniata</taxon>
        <taxon>Vertebrata</taxon>
        <taxon>Euteleostomi</taxon>
        <taxon>Actinopterygii</taxon>
        <taxon>Neopterygii</taxon>
        <taxon>Teleostei</taxon>
        <taxon>Neoteleostei</taxon>
        <taxon>Acanthomorphata</taxon>
        <taxon>Carangaria</taxon>
        <taxon>Pleuronectiformes</taxon>
        <taxon>Pleuronectoidei</taxon>
        <taxon>Soleidae</taxon>
        <taxon>Solea</taxon>
    </lineage>
</organism>
<proteinExistence type="predicted"/>
<comment type="caution">
    <text evidence="3">The sequence shown here is derived from an EMBL/GenBank/DDBJ whole genome shotgun (WGS) entry which is preliminary data.</text>
</comment>
<evidence type="ECO:0000256" key="1">
    <source>
        <dbReference type="SAM" id="MobiDB-lite"/>
    </source>
</evidence>
<dbReference type="EMBL" id="JAGKHQ010000013">
    <property type="protein sequence ID" value="KAG7500103.1"/>
    <property type="molecule type" value="Genomic_DNA"/>
</dbReference>
<evidence type="ECO:0000259" key="2">
    <source>
        <dbReference type="Pfam" id="PF20499"/>
    </source>
</evidence>